<keyword evidence="4" id="KW-1185">Reference proteome</keyword>
<feature type="transmembrane region" description="Helical" evidence="1">
    <location>
        <begin position="36"/>
        <end position="53"/>
    </location>
</feature>
<dbReference type="AlphaFoldDB" id="A0AAD7P254"/>
<keyword evidence="1" id="KW-0472">Membrane</keyword>
<comment type="caution">
    <text evidence="3">The sequence shown here is derived from an EMBL/GenBank/DDBJ whole genome shotgun (WGS) entry which is preliminary data.</text>
</comment>
<gene>
    <name evidence="3" type="ORF">B0H16DRAFT_1784310</name>
</gene>
<reference evidence="3" key="1">
    <citation type="submission" date="2023-03" db="EMBL/GenBank/DDBJ databases">
        <title>Massive genome expansion in bonnet fungi (Mycena s.s.) driven by repeated elements and novel gene families across ecological guilds.</title>
        <authorList>
            <consortium name="Lawrence Berkeley National Laboratory"/>
            <person name="Harder C.B."/>
            <person name="Miyauchi S."/>
            <person name="Viragh M."/>
            <person name="Kuo A."/>
            <person name="Thoen E."/>
            <person name="Andreopoulos B."/>
            <person name="Lu D."/>
            <person name="Skrede I."/>
            <person name="Drula E."/>
            <person name="Henrissat B."/>
            <person name="Morin E."/>
            <person name="Kohler A."/>
            <person name="Barry K."/>
            <person name="LaButti K."/>
            <person name="Morin E."/>
            <person name="Salamov A."/>
            <person name="Lipzen A."/>
            <person name="Mereny Z."/>
            <person name="Hegedus B."/>
            <person name="Baldrian P."/>
            <person name="Stursova M."/>
            <person name="Weitz H."/>
            <person name="Taylor A."/>
            <person name="Grigoriev I.V."/>
            <person name="Nagy L.G."/>
            <person name="Martin F."/>
            <person name="Kauserud H."/>
        </authorList>
    </citation>
    <scope>NUCLEOTIDE SEQUENCE</scope>
    <source>
        <strain evidence="3">CBHHK182m</strain>
    </source>
</reference>
<evidence type="ECO:0000256" key="1">
    <source>
        <dbReference type="SAM" id="Phobius"/>
    </source>
</evidence>
<dbReference type="Proteomes" id="UP001215598">
    <property type="component" value="Unassembled WGS sequence"/>
</dbReference>
<organism evidence="3 4">
    <name type="scientific">Mycena metata</name>
    <dbReference type="NCBI Taxonomy" id="1033252"/>
    <lineage>
        <taxon>Eukaryota</taxon>
        <taxon>Fungi</taxon>
        <taxon>Dikarya</taxon>
        <taxon>Basidiomycota</taxon>
        <taxon>Agaricomycotina</taxon>
        <taxon>Agaricomycetes</taxon>
        <taxon>Agaricomycetidae</taxon>
        <taxon>Agaricales</taxon>
        <taxon>Marasmiineae</taxon>
        <taxon>Mycenaceae</taxon>
        <taxon>Mycena</taxon>
    </lineage>
</organism>
<proteinExistence type="predicted"/>
<dbReference type="InterPro" id="IPR045338">
    <property type="entry name" value="DUF6535"/>
</dbReference>
<protein>
    <recommendedName>
        <fullName evidence="2">DUF6535 domain-containing protein</fullName>
    </recommendedName>
</protein>
<feature type="transmembrane region" description="Helical" evidence="1">
    <location>
        <begin position="198"/>
        <end position="223"/>
    </location>
</feature>
<dbReference type="Pfam" id="PF20153">
    <property type="entry name" value="DUF6535"/>
    <property type="match status" value="1"/>
</dbReference>
<feature type="domain" description="DUF6535" evidence="2">
    <location>
        <begin position="12"/>
        <end position="187"/>
    </location>
</feature>
<dbReference type="EMBL" id="JARKIB010000002">
    <property type="protein sequence ID" value="KAJ7784606.1"/>
    <property type="molecule type" value="Genomic_DNA"/>
</dbReference>
<accession>A0AAD7P254</accession>
<keyword evidence="1" id="KW-0812">Transmembrane</keyword>
<keyword evidence="1" id="KW-1133">Transmembrane helix</keyword>
<feature type="transmembrane region" description="Helical" evidence="1">
    <location>
        <begin position="108"/>
        <end position="131"/>
    </location>
</feature>
<evidence type="ECO:0000259" key="2">
    <source>
        <dbReference type="Pfam" id="PF20153"/>
    </source>
</evidence>
<name>A0AAD7P254_9AGAR</name>
<sequence length="656" mass="73273">MPQVPASSSSAWNPLLRSTLSSIEPTVARWRGGMDTLLIFVGLFSAIVTAFYVDSTSGLQPDNSARTNELLANLTDIVIAISKVEPSSLNIAPPVPFHPDPGTLRLNVYWSLSLVLSVSLAALAVMFRGFLERLTRSEHLHATKKLTDVCARWEEAQRVLAPMVESLPQLMVIPVALFILGLLDSLVSSASAQTSPSIPILIAGGLSSMFIAAVALVLLYVVLDGVTRPYTSPFQTAITRAIARLRSTVDFGEPQDSTPETILTALERETYCKVVQVTHDDDSLDQAAAAARSLFEQGRAMRSPTEWWEQEIKTVLHLLSPEASMSSNLTAAQLFLHADTSRERTQSTYALARQFRGPLSAALIAAAERYAIRFHKFSALWHSHFTVALATINDLGSFFSREVPVLGLFLSEDAATPFPFSSTDASQRQNRLVRYGMQLLNSKMKYEIARYDNLQYSGEELENKAMDGLFSGPVKDRFAAGNDALYRILSSMLLLQTPIPWTWSRTCLAFIRWMWRMEPEVFIRETEHLIEILDARILNHLVAQRTLEFLTDGMAQITYMVGRGGQKGHITILLRANARLLRLITEQKFGTLSNLDRQVTDLIRLADGHLSRSDADTVRDFMAAFKWYEAQTNDEGNVKRERLLEDFRELVNKLSE</sequence>
<evidence type="ECO:0000313" key="4">
    <source>
        <dbReference type="Proteomes" id="UP001215598"/>
    </source>
</evidence>
<evidence type="ECO:0000313" key="3">
    <source>
        <dbReference type="EMBL" id="KAJ7784606.1"/>
    </source>
</evidence>